<evidence type="ECO:0000313" key="2">
    <source>
        <dbReference type="EMBL" id="MBQ0928602.1"/>
    </source>
</evidence>
<keyword evidence="3" id="KW-1185">Reference proteome</keyword>
<dbReference type="SUPFAM" id="SSF55781">
    <property type="entry name" value="GAF domain-like"/>
    <property type="match status" value="1"/>
</dbReference>
<comment type="caution">
    <text evidence="2">The sequence shown here is derived from an EMBL/GenBank/DDBJ whole genome shotgun (WGS) entry which is preliminary data.</text>
</comment>
<proteinExistence type="predicted"/>
<reference evidence="2 3" key="1">
    <citation type="submission" date="2021-04" db="EMBL/GenBank/DDBJ databases">
        <title>Whole-genome sequencing of Saccharopolyspora endophytica KCTC 19397.</title>
        <authorList>
            <person name="Ay H."/>
            <person name="Saygin H."/>
            <person name="Sahin N."/>
        </authorList>
    </citation>
    <scope>NUCLEOTIDE SEQUENCE [LARGE SCALE GENOMIC DNA]</scope>
    <source>
        <strain evidence="2 3">KCTC 19397</strain>
    </source>
</reference>
<gene>
    <name evidence="2" type="ORF">KBO27_32055</name>
</gene>
<dbReference type="InterPro" id="IPR029016">
    <property type="entry name" value="GAF-like_dom_sf"/>
</dbReference>
<dbReference type="PANTHER" id="PTHR43102:SF2">
    <property type="entry name" value="GAF DOMAIN-CONTAINING PROTEIN"/>
    <property type="match status" value="1"/>
</dbReference>
<dbReference type="Proteomes" id="UP000674084">
    <property type="component" value="Unassembled WGS sequence"/>
</dbReference>
<evidence type="ECO:0000313" key="3">
    <source>
        <dbReference type="Proteomes" id="UP000674084"/>
    </source>
</evidence>
<dbReference type="Pfam" id="PF01590">
    <property type="entry name" value="GAF"/>
    <property type="match status" value="1"/>
</dbReference>
<protein>
    <submittedName>
        <fullName evidence="2">GAF domain-containing protein</fullName>
    </submittedName>
</protein>
<dbReference type="RefSeq" id="WP_210973608.1">
    <property type="nucleotide sequence ID" value="NZ_JAGPXE010000021.1"/>
</dbReference>
<dbReference type="InterPro" id="IPR003018">
    <property type="entry name" value="GAF"/>
</dbReference>
<organism evidence="2 3">
    <name type="scientific">Saccharopolyspora endophytica</name>
    <dbReference type="NCBI Taxonomy" id="543886"/>
    <lineage>
        <taxon>Bacteria</taxon>
        <taxon>Bacillati</taxon>
        <taxon>Actinomycetota</taxon>
        <taxon>Actinomycetes</taxon>
        <taxon>Pseudonocardiales</taxon>
        <taxon>Pseudonocardiaceae</taxon>
        <taxon>Saccharopolyspora</taxon>
    </lineage>
</organism>
<dbReference type="EMBL" id="JAGPXE010000021">
    <property type="protein sequence ID" value="MBQ0928602.1"/>
    <property type="molecule type" value="Genomic_DNA"/>
</dbReference>
<accession>A0ABS5DQL7</accession>
<feature type="domain" description="GAF" evidence="1">
    <location>
        <begin position="87"/>
        <end position="189"/>
    </location>
</feature>
<dbReference type="Gene3D" id="3.30.450.40">
    <property type="match status" value="1"/>
</dbReference>
<evidence type="ECO:0000259" key="1">
    <source>
        <dbReference type="Pfam" id="PF01590"/>
    </source>
</evidence>
<dbReference type="PANTHER" id="PTHR43102">
    <property type="entry name" value="SLR1143 PROTEIN"/>
    <property type="match status" value="1"/>
</dbReference>
<sequence>MTHPEDQQILDLRLSQQVNPLRNDPDAPLRRRRLAELGLAHDRPQARLDAFAAELARGAAELINGSLPDAMVNVFAGDHQYFAGMHLPAGASVDATAGLRQQHTAPSRVMSLDTGWCPHVVSRRKALTLPDVFAMVRFSTNEAATKLDIRSYLGAPLLDPDSGVALGTVCVIARDTRPYDRDATTFIKDKAHEAIQLITGRAP</sequence>
<name>A0ABS5DQL7_9PSEU</name>